<evidence type="ECO:0000313" key="8">
    <source>
        <dbReference type="Proteomes" id="UP000025061"/>
    </source>
</evidence>
<dbReference type="RefSeq" id="WP_011645510.1">
    <property type="nucleotide sequence ID" value="NZ_ARYI01000003.1"/>
</dbReference>
<dbReference type="Proteomes" id="UP000025061">
    <property type="component" value="Unassembled WGS sequence"/>
</dbReference>
<comment type="similarity">
    <text evidence="2">Belongs to the N-acetylmuramoyl-L-alanine amidase 2 family.</text>
</comment>
<dbReference type="OrthoDB" id="9794842at2"/>
<proteinExistence type="inferred from homology"/>
<accession>A0A059FYH3</accession>
<dbReference type="GO" id="GO:0009253">
    <property type="term" value="P:peptidoglycan catabolic process"/>
    <property type="evidence" value="ECO:0007669"/>
    <property type="project" value="InterPro"/>
</dbReference>
<evidence type="ECO:0000256" key="1">
    <source>
        <dbReference type="ARBA" id="ARBA00001561"/>
    </source>
</evidence>
<dbReference type="EC" id="3.5.1.28" evidence="3"/>
<dbReference type="GO" id="GO:0008745">
    <property type="term" value="F:N-acetylmuramoyl-L-alanine amidase activity"/>
    <property type="evidence" value="ECO:0007669"/>
    <property type="project" value="UniProtKB-EC"/>
</dbReference>
<dbReference type="EMBL" id="ARYI01000003">
    <property type="protein sequence ID" value="KCZ95642.1"/>
    <property type="molecule type" value="Genomic_DNA"/>
</dbReference>
<name>A0A059FYH3_9PROT</name>
<dbReference type="CDD" id="cd06583">
    <property type="entry name" value="PGRP"/>
    <property type="match status" value="1"/>
</dbReference>
<keyword evidence="5" id="KW-0961">Cell wall biogenesis/degradation</keyword>
<dbReference type="AlphaFoldDB" id="A0A059FYH3"/>
<keyword evidence="8" id="KW-1185">Reference proteome</keyword>
<dbReference type="SUPFAM" id="SSF55846">
    <property type="entry name" value="N-acetylmuramoyl-L-alanine amidase-like"/>
    <property type="match status" value="1"/>
</dbReference>
<dbReference type="PATRIC" id="fig|1280951.3.peg.1168"/>
<comment type="caution">
    <text evidence="7">The sequence shown here is derived from an EMBL/GenBank/DDBJ whole genome shotgun (WGS) entry which is preliminary data.</text>
</comment>
<evidence type="ECO:0000313" key="7">
    <source>
        <dbReference type="EMBL" id="KCZ95642.1"/>
    </source>
</evidence>
<dbReference type="InterPro" id="IPR036365">
    <property type="entry name" value="PGBD-like_sf"/>
</dbReference>
<keyword evidence="4" id="KW-0378">Hydrolase</keyword>
<dbReference type="InterPro" id="IPR002502">
    <property type="entry name" value="Amidase_domain"/>
</dbReference>
<protein>
    <recommendedName>
        <fullName evidence="3">N-acetylmuramoyl-L-alanine amidase</fullName>
        <ecNumber evidence="3">3.5.1.28</ecNumber>
    </recommendedName>
</protein>
<dbReference type="Gene3D" id="3.40.80.10">
    <property type="entry name" value="Peptidoglycan recognition protein-like"/>
    <property type="match status" value="1"/>
</dbReference>
<evidence type="ECO:0000256" key="5">
    <source>
        <dbReference type="ARBA" id="ARBA00023316"/>
    </source>
</evidence>
<dbReference type="InterPro" id="IPR036505">
    <property type="entry name" value="Amidase/PGRP_sf"/>
</dbReference>
<dbReference type="InterPro" id="IPR036366">
    <property type="entry name" value="PGBDSf"/>
</dbReference>
<comment type="catalytic activity">
    <reaction evidence="1">
        <text>Hydrolyzes the link between N-acetylmuramoyl residues and L-amino acid residues in certain cell-wall glycopeptides.</text>
        <dbReference type="EC" id="3.5.1.28"/>
    </reaction>
</comment>
<dbReference type="SMART" id="SM00644">
    <property type="entry name" value="Ami_2"/>
    <property type="match status" value="1"/>
</dbReference>
<dbReference type="InterPro" id="IPR051206">
    <property type="entry name" value="NAMLAA_amidase_2"/>
</dbReference>
<dbReference type="Pfam" id="PF01510">
    <property type="entry name" value="Amidase_2"/>
    <property type="match status" value="1"/>
</dbReference>
<dbReference type="PANTHER" id="PTHR30417">
    <property type="entry name" value="N-ACETYLMURAMOYL-L-ALANINE AMIDASE AMID"/>
    <property type="match status" value="1"/>
</dbReference>
<dbReference type="SUPFAM" id="SSF47090">
    <property type="entry name" value="PGBD-like"/>
    <property type="match status" value="1"/>
</dbReference>
<evidence type="ECO:0000256" key="2">
    <source>
        <dbReference type="ARBA" id="ARBA00007553"/>
    </source>
</evidence>
<evidence type="ECO:0000256" key="4">
    <source>
        <dbReference type="ARBA" id="ARBA00022801"/>
    </source>
</evidence>
<gene>
    <name evidence="7" type="ORF">HHI_05780</name>
</gene>
<dbReference type="GO" id="GO:0019867">
    <property type="term" value="C:outer membrane"/>
    <property type="evidence" value="ECO:0007669"/>
    <property type="project" value="TreeGrafter"/>
</dbReference>
<evidence type="ECO:0000259" key="6">
    <source>
        <dbReference type="SMART" id="SM00644"/>
    </source>
</evidence>
<sequence length="244" mass="26320">MEIEDTPSPNFDDRKHPVTLLVLHYTGMESGEAALTRMRDPEAKVSAHYMVWEDGRIARLVAENDRAWHAGVSTWQSLEDLNSRSVGIEIVNGGHDYPAPGGALPPYPDAQITAVIALAREIMAHHDIPATGLVAHSDIAPARKIDPGEHFPWQRLAEAGLGLWPPVETGSACVWSGGDASRLNAHLAQIGYDTSDIPAALRAFQRRWMPTAITGLADADTLRRLAQIAEAYALGPVGSSSPQA</sequence>
<feature type="domain" description="N-acetylmuramoyl-L-alanine amidase" evidence="6">
    <location>
        <begin position="6"/>
        <end position="148"/>
    </location>
</feature>
<organism evidence="7 8">
    <name type="scientific">Hyphomonas hirschiana VP5</name>
    <dbReference type="NCBI Taxonomy" id="1280951"/>
    <lineage>
        <taxon>Bacteria</taxon>
        <taxon>Pseudomonadati</taxon>
        <taxon>Pseudomonadota</taxon>
        <taxon>Alphaproteobacteria</taxon>
        <taxon>Hyphomonadales</taxon>
        <taxon>Hyphomonadaceae</taxon>
        <taxon>Hyphomonas</taxon>
    </lineage>
</organism>
<dbReference type="PANTHER" id="PTHR30417:SF1">
    <property type="entry name" value="N-ACETYLMURAMOYL-L-ALANINE AMIDASE AMID"/>
    <property type="match status" value="1"/>
</dbReference>
<dbReference type="GO" id="GO:0071555">
    <property type="term" value="P:cell wall organization"/>
    <property type="evidence" value="ECO:0007669"/>
    <property type="project" value="UniProtKB-KW"/>
</dbReference>
<evidence type="ECO:0000256" key="3">
    <source>
        <dbReference type="ARBA" id="ARBA00011901"/>
    </source>
</evidence>
<dbReference type="GO" id="GO:0009254">
    <property type="term" value="P:peptidoglycan turnover"/>
    <property type="evidence" value="ECO:0007669"/>
    <property type="project" value="TreeGrafter"/>
</dbReference>
<dbReference type="Gene3D" id="1.10.101.10">
    <property type="entry name" value="PGBD-like superfamily/PGBD"/>
    <property type="match status" value="1"/>
</dbReference>
<reference evidence="7 8" key="1">
    <citation type="submission" date="2013-04" db="EMBL/GenBank/DDBJ databases">
        <title>Hyphomonas hirschiana VP5 Genome Sequencing.</title>
        <authorList>
            <person name="Lai Q."/>
            <person name="Shao Z."/>
        </authorList>
    </citation>
    <scope>NUCLEOTIDE SEQUENCE [LARGE SCALE GENOMIC DNA]</scope>
    <source>
        <strain evidence="7 8">VP5</strain>
    </source>
</reference>